<sequence length="58" mass="6454">MKVDLNSLSPSPFSFTGTMVSDPSAVGTNDRQTIRARYSISYDLINSSGCRRRLDLKK</sequence>
<reference evidence="1 2" key="1">
    <citation type="journal article" date="2018" name="Nat. Genet.">
        <title>The Rosa genome provides new insights in the design of modern roses.</title>
        <authorList>
            <person name="Bendahmane M."/>
        </authorList>
    </citation>
    <scope>NUCLEOTIDE SEQUENCE [LARGE SCALE GENOMIC DNA]</scope>
    <source>
        <strain evidence="2">cv. Old Blush</strain>
    </source>
</reference>
<accession>A0A2P6SMP0</accession>
<dbReference type="AlphaFoldDB" id="A0A2P6SMP0"/>
<keyword evidence="2" id="KW-1185">Reference proteome</keyword>
<dbReference type="EMBL" id="PDCK01000039">
    <property type="protein sequence ID" value="PRQ59919.1"/>
    <property type="molecule type" value="Genomic_DNA"/>
</dbReference>
<dbReference type="Proteomes" id="UP000238479">
    <property type="component" value="Chromosome 1"/>
</dbReference>
<name>A0A2P6SMP0_ROSCH</name>
<gene>
    <name evidence="1" type="ORF">RchiOBHm_Chr1g0375481</name>
</gene>
<evidence type="ECO:0000313" key="2">
    <source>
        <dbReference type="Proteomes" id="UP000238479"/>
    </source>
</evidence>
<comment type="caution">
    <text evidence="1">The sequence shown here is derived from an EMBL/GenBank/DDBJ whole genome shotgun (WGS) entry which is preliminary data.</text>
</comment>
<dbReference type="Gramene" id="PRQ59919">
    <property type="protein sequence ID" value="PRQ59919"/>
    <property type="gene ID" value="RchiOBHm_Chr1g0375481"/>
</dbReference>
<organism evidence="1 2">
    <name type="scientific">Rosa chinensis</name>
    <name type="common">China rose</name>
    <dbReference type="NCBI Taxonomy" id="74649"/>
    <lineage>
        <taxon>Eukaryota</taxon>
        <taxon>Viridiplantae</taxon>
        <taxon>Streptophyta</taxon>
        <taxon>Embryophyta</taxon>
        <taxon>Tracheophyta</taxon>
        <taxon>Spermatophyta</taxon>
        <taxon>Magnoliopsida</taxon>
        <taxon>eudicotyledons</taxon>
        <taxon>Gunneridae</taxon>
        <taxon>Pentapetalae</taxon>
        <taxon>rosids</taxon>
        <taxon>fabids</taxon>
        <taxon>Rosales</taxon>
        <taxon>Rosaceae</taxon>
        <taxon>Rosoideae</taxon>
        <taxon>Rosoideae incertae sedis</taxon>
        <taxon>Rosa</taxon>
    </lineage>
</organism>
<proteinExistence type="predicted"/>
<evidence type="ECO:0000313" key="1">
    <source>
        <dbReference type="EMBL" id="PRQ59919.1"/>
    </source>
</evidence>
<protein>
    <submittedName>
        <fullName evidence="1">Uncharacterized protein</fullName>
    </submittedName>
</protein>